<proteinExistence type="predicted"/>
<evidence type="ECO:0000313" key="3">
    <source>
        <dbReference type="Proteomes" id="UP001249851"/>
    </source>
</evidence>
<accession>A0AAD9V5X8</accession>
<organism evidence="2 3">
    <name type="scientific">Acropora cervicornis</name>
    <name type="common">Staghorn coral</name>
    <dbReference type="NCBI Taxonomy" id="6130"/>
    <lineage>
        <taxon>Eukaryota</taxon>
        <taxon>Metazoa</taxon>
        <taxon>Cnidaria</taxon>
        <taxon>Anthozoa</taxon>
        <taxon>Hexacorallia</taxon>
        <taxon>Scleractinia</taxon>
        <taxon>Astrocoeniina</taxon>
        <taxon>Acroporidae</taxon>
        <taxon>Acropora</taxon>
    </lineage>
</organism>
<sequence>MAAHSEKVPKGEQSRAQEAVDHVSNWSAENLLQLNLKKTKELTISFQFRPYSRHYNFRRQRTYNVPAAKRKRFANSIFDV</sequence>
<dbReference type="EMBL" id="JARQWQ010000031">
    <property type="protein sequence ID" value="KAK2561920.1"/>
    <property type="molecule type" value="Genomic_DNA"/>
</dbReference>
<protein>
    <submittedName>
        <fullName evidence="2">Uncharacterized protein</fullName>
    </submittedName>
</protein>
<reference evidence="2" key="1">
    <citation type="journal article" date="2023" name="G3 (Bethesda)">
        <title>Whole genome assembly and annotation of the endangered Caribbean coral Acropora cervicornis.</title>
        <authorList>
            <person name="Selwyn J.D."/>
            <person name="Vollmer S.V."/>
        </authorList>
    </citation>
    <scope>NUCLEOTIDE SEQUENCE</scope>
    <source>
        <strain evidence="2">K2</strain>
    </source>
</reference>
<feature type="region of interest" description="Disordered" evidence="1">
    <location>
        <begin position="1"/>
        <end position="20"/>
    </location>
</feature>
<evidence type="ECO:0000313" key="2">
    <source>
        <dbReference type="EMBL" id="KAK2561920.1"/>
    </source>
</evidence>
<name>A0AAD9V5X8_ACRCE</name>
<reference evidence="2" key="2">
    <citation type="journal article" date="2023" name="Science">
        <title>Genomic signatures of disease resistance in endangered staghorn corals.</title>
        <authorList>
            <person name="Vollmer S.V."/>
            <person name="Selwyn J.D."/>
            <person name="Despard B.A."/>
            <person name="Roesel C.L."/>
        </authorList>
    </citation>
    <scope>NUCLEOTIDE SEQUENCE</scope>
    <source>
        <strain evidence="2">K2</strain>
    </source>
</reference>
<gene>
    <name evidence="2" type="ORF">P5673_015340</name>
</gene>
<dbReference type="AlphaFoldDB" id="A0AAD9V5X8"/>
<evidence type="ECO:0000256" key="1">
    <source>
        <dbReference type="SAM" id="MobiDB-lite"/>
    </source>
</evidence>
<comment type="caution">
    <text evidence="2">The sequence shown here is derived from an EMBL/GenBank/DDBJ whole genome shotgun (WGS) entry which is preliminary data.</text>
</comment>
<dbReference type="Proteomes" id="UP001249851">
    <property type="component" value="Unassembled WGS sequence"/>
</dbReference>
<keyword evidence="3" id="KW-1185">Reference proteome</keyword>